<dbReference type="Pfam" id="PF02578">
    <property type="entry name" value="Cu-oxidase_4"/>
    <property type="match status" value="1"/>
</dbReference>
<comment type="catalytic activity">
    <reaction evidence="9">
        <text>S-methyl-5'-thioadenosine + phosphate = 5-(methylsulfanyl)-alpha-D-ribose 1-phosphate + adenine</text>
        <dbReference type="Rhea" id="RHEA:11852"/>
        <dbReference type="ChEBI" id="CHEBI:16708"/>
        <dbReference type="ChEBI" id="CHEBI:17509"/>
        <dbReference type="ChEBI" id="CHEBI:43474"/>
        <dbReference type="ChEBI" id="CHEBI:58533"/>
        <dbReference type="EC" id="2.4.2.28"/>
    </reaction>
    <physiologicalReaction direction="left-to-right" evidence="9">
        <dbReference type="Rhea" id="RHEA:11853"/>
    </physiologicalReaction>
</comment>
<reference evidence="11 12" key="1">
    <citation type="submission" date="2020-08" db="EMBL/GenBank/DDBJ databases">
        <title>Novel species isolated from subtropical streams in China.</title>
        <authorList>
            <person name="Lu H."/>
        </authorList>
    </citation>
    <scope>NUCLEOTIDE SEQUENCE [LARGE SCALE GENOMIC DNA]</scope>
    <source>
        <strain evidence="11 12">LX15W</strain>
    </source>
</reference>
<evidence type="ECO:0000256" key="4">
    <source>
        <dbReference type="ARBA" id="ARBA00022723"/>
    </source>
</evidence>
<dbReference type="PANTHER" id="PTHR30616">
    <property type="entry name" value="UNCHARACTERIZED PROTEIN YFIH"/>
    <property type="match status" value="1"/>
</dbReference>
<name>A0ABR6YFP4_9BURK</name>
<keyword evidence="5" id="KW-0378">Hydrolase</keyword>
<dbReference type="InterPro" id="IPR011324">
    <property type="entry name" value="Cytotoxic_necrot_fac-like_cat"/>
</dbReference>
<evidence type="ECO:0000256" key="5">
    <source>
        <dbReference type="ARBA" id="ARBA00022801"/>
    </source>
</evidence>
<evidence type="ECO:0000256" key="10">
    <source>
        <dbReference type="RuleBase" id="RU361274"/>
    </source>
</evidence>
<dbReference type="PANTHER" id="PTHR30616:SF2">
    <property type="entry name" value="PURINE NUCLEOSIDE PHOSPHORYLASE LACC1"/>
    <property type="match status" value="1"/>
</dbReference>
<evidence type="ECO:0000256" key="9">
    <source>
        <dbReference type="ARBA" id="ARBA00049893"/>
    </source>
</evidence>
<evidence type="ECO:0000256" key="6">
    <source>
        <dbReference type="ARBA" id="ARBA00022833"/>
    </source>
</evidence>
<evidence type="ECO:0000256" key="8">
    <source>
        <dbReference type="ARBA" id="ARBA00048968"/>
    </source>
</evidence>
<sequence length="261" mass="28112">MSFIRDDDTGLVLIKPDWPDCPANVRAYSSTRIGGVSVAPYGDVDGDNGLNLANHVGDDVNAVRMNRDCISDFFPKDVTFLSQIHGILAVDAANIQDGQIVEADACYTKLSKVPCAILTADCLPILLASTDGRCVAAVHAGWRGLAAGVVEAAVLQMRKNSGHEITAWLGPAIGASAFEVGADVVNAFTQKMPQQKVHFKPLDRDAKFLADMYGLARTILQGVGINSISGGEHCTFTEDALFYSYRRDGVTGRMASWIWFE</sequence>
<keyword evidence="3" id="KW-0808">Transferase</keyword>
<protein>
    <recommendedName>
        <fullName evidence="10">Purine nucleoside phosphorylase</fullName>
    </recommendedName>
</protein>
<evidence type="ECO:0000313" key="11">
    <source>
        <dbReference type="EMBL" id="MBC3875362.1"/>
    </source>
</evidence>
<dbReference type="CDD" id="cd16833">
    <property type="entry name" value="YfiH"/>
    <property type="match status" value="1"/>
</dbReference>
<dbReference type="InterPro" id="IPR003730">
    <property type="entry name" value="Cu_polyphenol_OxRdtase"/>
</dbReference>
<evidence type="ECO:0000256" key="1">
    <source>
        <dbReference type="ARBA" id="ARBA00000553"/>
    </source>
</evidence>
<organism evidence="11 12">
    <name type="scientific">Undibacterium flavidum</name>
    <dbReference type="NCBI Taxonomy" id="2762297"/>
    <lineage>
        <taxon>Bacteria</taxon>
        <taxon>Pseudomonadati</taxon>
        <taxon>Pseudomonadota</taxon>
        <taxon>Betaproteobacteria</taxon>
        <taxon>Burkholderiales</taxon>
        <taxon>Oxalobacteraceae</taxon>
        <taxon>Undibacterium</taxon>
    </lineage>
</organism>
<dbReference type="EMBL" id="JACOGA010000018">
    <property type="protein sequence ID" value="MBC3875362.1"/>
    <property type="molecule type" value="Genomic_DNA"/>
</dbReference>
<gene>
    <name evidence="11" type="primary">pgeF</name>
    <name evidence="11" type="ORF">H8K55_17370</name>
</gene>
<comment type="caution">
    <text evidence="11">The sequence shown here is derived from an EMBL/GenBank/DDBJ whole genome shotgun (WGS) entry which is preliminary data.</text>
</comment>
<proteinExistence type="inferred from homology"/>
<comment type="catalytic activity">
    <reaction evidence="8">
        <text>adenosine + phosphate = alpha-D-ribose 1-phosphate + adenine</text>
        <dbReference type="Rhea" id="RHEA:27642"/>
        <dbReference type="ChEBI" id="CHEBI:16335"/>
        <dbReference type="ChEBI" id="CHEBI:16708"/>
        <dbReference type="ChEBI" id="CHEBI:43474"/>
        <dbReference type="ChEBI" id="CHEBI:57720"/>
        <dbReference type="EC" id="2.4.2.1"/>
    </reaction>
    <physiologicalReaction direction="left-to-right" evidence="8">
        <dbReference type="Rhea" id="RHEA:27643"/>
    </physiologicalReaction>
</comment>
<dbReference type="NCBIfam" id="TIGR00726">
    <property type="entry name" value="peptidoglycan editing factor PgeF"/>
    <property type="match status" value="1"/>
</dbReference>
<evidence type="ECO:0000313" key="12">
    <source>
        <dbReference type="Proteomes" id="UP000624279"/>
    </source>
</evidence>
<dbReference type="SUPFAM" id="SSF64438">
    <property type="entry name" value="CNF1/YfiH-like putative cysteine hydrolases"/>
    <property type="match status" value="1"/>
</dbReference>
<comment type="similarity">
    <text evidence="2 10">Belongs to the purine nucleoside phosphorylase YfiH/LACC1 family.</text>
</comment>
<evidence type="ECO:0000256" key="3">
    <source>
        <dbReference type="ARBA" id="ARBA00022679"/>
    </source>
</evidence>
<dbReference type="Proteomes" id="UP000624279">
    <property type="component" value="Unassembled WGS sequence"/>
</dbReference>
<dbReference type="Gene3D" id="3.60.140.10">
    <property type="entry name" value="CNF1/YfiH-like putative cysteine hydrolases"/>
    <property type="match status" value="1"/>
</dbReference>
<dbReference type="RefSeq" id="WP_186943331.1">
    <property type="nucleotide sequence ID" value="NZ_JACOGA010000018.1"/>
</dbReference>
<evidence type="ECO:0000256" key="7">
    <source>
        <dbReference type="ARBA" id="ARBA00047989"/>
    </source>
</evidence>
<keyword evidence="4" id="KW-0479">Metal-binding</keyword>
<comment type="catalytic activity">
    <reaction evidence="1">
        <text>inosine + phosphate = alpha-D-ribose 1-phosphate + hypoxanthine</text>
        <dbReference type="Rhea" id="RHEA:27646"/>
        <dbReference type="ChEBI" id="CHEBI:17368"/>
        <dbReference type="ChEBI" id="CHEBI:17596"/>
        <dbReference type="ChEBI" id="CHEBI:43474"/>
        <dbReference type="ChEBI" id="CHEBI:57720"/>
        <dbReference type="EC" id="2.4.2.1"/>
    </reaction>
    <physiologicalReaction direction="left-to-right" evidence="1">
        <dbReference type="Rhea" id="RHEA:27647"/>
    </physiologicalReaction>
</comment>
<dbReference type="InterPro" id="IPR038371">
    <property type="entry name" value="Cu_polyphenol_OxRdtase_sf"/>
</dbReference>
<accession>A0ABR6YFP4</accession>
<evidence type="ECO:0000256" key="2">
    <source>
        <dbReference type="ARBA" id="ARBA00007353"/>
    </source>
</evidence>
<keyword evidence="12" id="KW-1185">Reference proteome</keyword>
<keyword evidence="6" id="KW-0862">Zinc</keyword>
<comment type="catalytic activity">
    <reaction evidence="7">
        <text>adenosine + H2O + H(+) = inosine + NH4(+)</text>
        <dbReference type="Rhea" id="RHEA:24408"/>
        <dbReference type="ChEBI" id="CHEBI:15377"/>
        <dbReference type="ChEBI" id="CHEBI:15378"/>
        <dbReference type="ChEBI" id="CHEBI:16335"/>
        <dbReference type="ChEBI" id="CHEBI:17596"/>
        <dbReference type="ChEBI" id="CHEBI:28938"/>
        <dbReference type="EC" id="3.5.4.4"/>
    </reaction>
    <physiologicalReaction direction="left-to-right" evidence="7">
        <dbReference type="Rhea" id="RHEA:24409"/>
    </physiologicalReaction>
</comment>